<dbReference type="Pfam" id="PF03561">
    <property type="entry name" value="Allantoicase"/>
    <property type="match status" value="2"/>
</dbReference>
<dbReference type="GO" id="GO:0000256">
    <property type="term" value="P:allantoin catabolic process"/>
    <property type="evidence" value="ECO:0007669"/>
    <property type="project" value="UniProtKB-UniRule"/>
</dbReference>
<feature type="domain" description="Allantoicase" evidence="3">
    <location>
        <begin position="187"/>
        <end position="322"/>
    </location>
</feature>
<evidence type="ECO:0000313" key="4">
    <source>
        <dbReference type="EMBL" id="GLU46357.1"/>
    </source>
</evidence>
<dbReference type="InterPro" id="IPR008979">
    <property type="entry name" value="Galactose-bd-like_sf"/>
</dbReference>
<dbReference type="Proteomes" id="UP001165092">
    <property type="component" value="Unassembled WGS sequence"/>
</dbReference>
<evidence type="ECO:0000256" key="2">
    <source>
        <dbReference type="HAMAP-Rule" id="MF_00813"/>
    </source>
</evidence>
<comment type="caution">
    <text evidence="4">The sequence shown here is derived from an EMBL/GenBank/DDBJ whole genome shotgun (WGS) entry which is preliminary data.</text>
</comment>
<dbReference type="EC" id="3.5.3.4" evidence="2"/>
<dbReference type="Gene3D" id="2.60.120.260">
    <property type="entry name" value="Galactose-binding domain-like"/>
    <property type="match status" value="2"/>
</dbReference>
<dbReference type="InterPro" id="IPR015908">
    <property type="entry name" value="Allantoicase_dom"/>
</dbReference>
<dbReference type="PANTHER" id="PTHR12045:SF3">
    <property type="entry name" value="INACTIVE ALLANTOICASE-RELATED"/>
    <property type="match status" value="1"/>
</dbReference>
<dbReference type="GO" id="GO:0006144">
    <property type="term" value="P:purine nucleobase metabolic process"/>
    <property type="evidence" value="ECO:0007669"/>
    <property type="project" value="UniProtKB-KW"/>
</dbReference>
<name>A0A9W6P3E4_9ACTN</name>
<dbReference type="RefSeq" id="WP_285757217.1">
    <property type="nucleotide sequence ID" value="NZ_BSQG01000001.1"/>
</dbReference>
<dbReference type="SUPFAM" id="SSF49785">
    <property type="entry name" value="Galactose-binding domain-like"/>
    <property type="match status" value="2"/>
</dbReference>
<dbReference type="GO" id="GO:0004037">
    <property type="term" value="F:allantoicase activity"/>
    <property type="evidence" value="ECO:0007669"/>
    <property type="project" value="UniProtKB-UniRule"/>
</dbReference>
<accession>A0A9W6P3E4</accession>
<organism evidence="4 5">
    <name type="scientific">Nocardiopsis ansamitocini</name>
    <dbReference type="NCBI Taxonomy" id="1670832"/>
    <lineage>
        <taxon>Bacteria</taxon>
        <taxon>Bacillati</taxon>
        <taxon>Actinomycetota</taxon>
        <taxon>Actinomycetes</taxon>
        <taxon>Streptosporangiales</taxon>
        <taxon>Nocardiopsidaceae</taxon>
        <taxon>Nocardiopsis</taxon>
    </lineage>
</organism>
<comment type="similarity">
    <text evidence="1 2">Belongs to the allantoicase family.</text>
</comment>
<keyword evidence="5" id="KW-1185">Reference proteome</keyword>
<dbReference type="HAMAP" id="MF_00813">
    <property type="entry name" value="Allantoicase"/>
    <property type="match status" value="1"/>
</dbReference>
<reference evidence="4" key="1">
    <citation type="submission" date="2023-02" db="EMBL/GenBank/DDBJ databases">
        <title>Nocardiopsis ansamitocini NBRC 112285.</title>
        <authorList>
            <person name="Ichikawa N."/>
            <person name="Sato H."/>
            <person name="Tonouchi N."/>
        </authorList>
    </citation>
    <scope>NUCLEOTIDE SEQUENCE</scope>
    <source>
        <strain evidence="4">NBRC 112285</strain>
    </source>
</reference>
<comment type="catalytic activity">
    <reaction evidence="2">
        <text>allantoate + H2O = (S)-ureidoglycolate + urea</text>
        <dbReference type="Rhea" id="RHEA:11016"/>
        <dbReference type="ChEBI" id="CHEBI:15377"/>
        <dbReference type="ChEBI" id="CHEBI:16199"/>
        <dbReference type="ChEBI" id="CHEBI:17536"/>
        <dbReference type="ChEBI" id="CHEBI:57296"/>
        <dbReference type="EC" id="3.5.3.4"/>
    </reaction>
</comment>
<dbReference type="AlphaFoldDB" id="A0A9W6P3E4"/>
<dbReference type="PIRSF" id="PIRSF016516">
    <property type="entry name" value="Allantoicase"/>
    <property type="match status" value="1"/>
</dbReference>
<proteinExistence type="inferred from homology"/>
<dbReference type="EMBL" id="BSQG01000001">
    <property type="protein sequence ID" value="GLU46357.1"/>
    <property type="molecule type" value="Genomic_DNA"/>
</dbReference>
<evidence type="ECO:0000259" key="3">
    <source>
        <dbReference type="Pfam" id="PF03561"/>
    </source>
</evidence>
<gene>
    <name evidence="2 4" type="primary">alc</name>
    <name evidence="4" type="ORF">Nans01_07080</name>
</gene>
<protein>
    <recommendedName>
        <fullName evidence="2">Probable allantoicase</fullName>
        <ecNumber evidence="2">3.5.3.4</ecNumber>
    </recommendedName>
    <alternativeName>
        <fullName evidence="2">Allantoate amidinohydrolase</fullName>
    </alternativeName>
</protein>
<dbReference type="InterPro" id="IPR005164">
    <property type="entry name" value="Allantoicase"/>
</dbReference>
<feature type="domain" description="Allantoicase" evidence="3">
    <location>
        <begin position="18"/>
        <end position="167"/>
    </location>
</feature>
<sequence length="382" mass="41500">MSDREFLRYPDLAGRALGGAVVYANDESFAERENLIKPAPAVHDPTEFGHKGKVYDGWETRRRRTPGHDWAIVRLGVPGVVHGVIVDTAFFRGNYPPEISVEAAGFDGYPTPEQLNTAQWATIVPRAFVEGHAATPFTVDDPRRYTHVRLSMYPDGGIARFRVHGEAVTDPRLLVTGGLDLASLENGGLVTACSNQFYGSPNQLISPGLAKAMADGWENARRRDGGNDFVEFALAGSGRVQLLELDTSYFLFNAPGAAKVTGVDETSADPADPGSWFTLLERTDLSPDTRHRFAVHDAPPATRLRLDVYPDGGLARFHAIGQLSTEGADALWLRWFNTLPDAQLLVALTGMGATEDTIERLRAIRPAATLADLPVEVVALLG</sequence>
<evidence type="ECO:0000313" key="5">
    <source>
        <dbReference type="Proteomes" id="UP001165092"/>
    </source>
</evidence>
<dbReference type="NCBIfam" id="TIGR02961">
    <property type="entry name" value="allantoicase"/>
    <property type="match status" value="1"/>
</dbReference>
<keyword evidence="2" id="KW-0378">Hydrolase</keyword>
<dbReference type="PANTHER" id="PTHR12045">
    <property type="entry name" value="ALLANTOICASE"/>
    <property type="match status" value="1"/>
</dbReference>
<evidence type="ECO:0000256" key="1">
    <source>
        <dbReference type="ARBA" id="ARBA00009242"/>
    </source>
</evidence>
<keyword evidence="2" id="KW-0659">Purine metabolism</keyword>
<comment type="pathway">
    <text evidence="2">Nitrogen metabolism; (S)-allantoin degradation; (S)-ureidoglycolate from allantoate (aminidohydrolase route): step 1/1.</text>
</comment>